<keyword evidence="3" id="KW-1185">Reference proteome</keyword>
<evidence type="ECO:0000256" key="1">
    <source>
        <dbReference type="SAM" id="SignalP"/>
    </source>
</evidence>
<proteinExistence type="predicted"/>
<comment type="caution">
    <text evidence="2">The sequence shown here is derived from an EMBL/GenBank/DDBJ whole genome shotgun (WGS) entry which is preliminary data.</text>
</comment>
<dbReference type="EMBL" id="BMAT01005277">
    <property type="protein sequence ID" value="GFR90270.1"/>
    <property type="molecule type" value="Genomic_DNA"/>
</dbReference>
<name>A0AAV4H080_9GAST</name>
<gene>
    <name evidence="2" type="ORF">ElyMa_002563600</name>
</gene>
<evidence type="ECO:0000313" key="2">
    <source>
        <dbReference type="EMBL" id="GFR90270.1"/>
    </source>
</evidence>
<evidence type="ECO:0008006" key="4">
    <source>
        <dbReference type="Google" id="ProtNLM"/>
    </source>
</evidence>
<protein>
    <recommendedName>
        <fullName evidence="4">ADP-ribosyl cyclase/cyclic ADP-ribose hydrolase</fullName>
    </recommendedName>
</protein>
<reference evidence="2 3" key="1">
    <citation type="journal article" date="2021" name="Elife">
        <title>Chloroplast acquisition without the gene transfer in kleptoplastic sea slugs, Plakobranchus ocellatus.</title>
        <authorList>
            <person name="Maeda T."/>
            <person name="Takahashi S."/>
            <person name="Yoshida T."/>
            <person name="Shimamura S."/>
            <person name="Takaki Y."/>
            <person name="Nagai Y."/>
            <person name="Toyoda A."/>
            <person name="Suzuki Y."/>
            <person name="Arimoto A."/>
            <person name="Ishii H."/>
            <person name="Satoh N."/>
            <person name="Nishiyama T."/>
            <person name="Hasebe M."/>
            <person name="Maruyama T."/>
            <person name="Minagawa J."/>
            <person name="Obokata J."/>
            <person name="Shigenobu S."/>
        </authorList>
    </citation>
    <scope>NUCLEOTIDE SEQUENCE [LARGE SCALE GENOMIC DNA]</scope>
</reference>
<organism evidence="2 3">
    <name type="scientific">Elysia marginata</name>
    <dbReference type="NCBI Taxonomy" id="1093978"/>
    <lineage>
        <taxon>Eukaryota</taxon>
        <taxon>Metazoa</taxon>
        <taxon>Spiralia</taxon>
        <taxon>Lophotrochozoa</taxon>
        <taxon>Mollusca</taxon>
        <taxon>Gastropoda</taxon>
        <taxon>Heterobranchia</taxon>
        <taxon>Euthyneura</taxon>
        <taxon>Panpulmonata</taxon>
        <taxon>Sacoglossa</taxon>
        <taxon>Placobranchoidea</taxon>
        <taxon>Plakobranchidae</taxon>
        <taxon>Elysia</taxon>
    </lineage>
</organism>
<keyword evidence="1" id="KW-0732">Signal</keyword>
<feature type="chain" id="PRO_5044011149" description="ADP-ribosyl cyclase/cyclic ADP-ribose hydrolase" evidence="1">
    <location>
        <begin position="20"/>
        <end position="249"/>
    </location>
</feature>
<feature type="signal peptide" evidence="1">
    <location>
        <begin position="1"/>
        <end position="19"/>
    </location>
</feature>
<dbReference type="AlphaFoldDB" id="A0AAV4H080"/>
<accession>A0AAV4H080</accession>
<dbReference type="Proteomes" id="UP000762676">
    <property type="component" value="Unassembled WGS sequence"/>
</dbReference>
<sequence length="249" mass="27843">MEFAFKLVALLAAFVAVTGGSIRRQASEDGFLDFISSDNSEECWEKKHDNCVAPNLDHFQTQIFDLQRASYFLQNRSNVVQWAAATQTAKACIEDEMSKPYCQGLSEEQVFDMEVDIYVGYLATPGNIDILVSLSNSGCFDDPDRILNIEHGSSTCLINLYMSEEDPDADLCQAVDDTRTCIINLSSSWCGTEAGNFIGSVWDYLVHSDAGRIIIEDTPIVPAYLVEGCYQQASTVKRFTRALMKRMYK</sequence>
<evidence type="ECO:0000313" key="3">
    <source>
        <dbReference type="Proteomes" id="UP000762676"/>
    </source>
</evidence>